<name>A0A3B6VKP3_BRAPL</name>
<feature type="transmembrane region" description="Helical" evidence="8">
    <location>
        <begin position="73"/>
        <end position="93"/>
    </location>
</feature>
<keyword evidence="10" id="KW-1185">Reference proteome</keyword>
<comment type="subcellular location">
    <subcellularLocation>
        <location evidence="1">Cell membrane</location>
        <topology evidence="1">Multi-pass membrane protein</topology>
    </subcellularLocation>
</comment>
<reference evidence="9 10" key="1">
    <citation type="journal article" date="2013" name="Genome Announc.">
        <title>Complete Genome Sequence of the Porcine Strain Brachyspira pilosicoli P43/6/78(T.).</title>
        <authorList>
            <person name="Lin C."/>
            <person name="den Bakker H.C."/>
            <person name="Suzuki H."/>
            <person name="Lefebure T."/>
            <person name="Ponnala L."/>
            <person name="Sun Q."/>
            <person name="Stanhope M.J."/>
            <person name="Wiedmann M."/>
            <person name="Duhamel G.E."/>
        </authorList>
    </citation>
    <scope>NUCLEOTIDE SEQUENCE [LARGE SCALE GENOMIC DNA]</scope>
    <source>
        <strain evidence="9 10">P43/6/78</strain>
    </source>
</reference>
<dbReference type="Proteomes" id="UP000010793">
    <property type="component" value="Chromosome"/>
</dbReference>
<evidence type="ECO:0000313" key="10">
    <source>
        <dbReference type="Proteomes" id="UP000010793"/>
    </source>
</evidence>
<dbReference type="GO" id="GO:0005886">
    <property type="term" value="C:plasma membrane"/>
    <property type="evidence" value="ECO:0007669"/>
    <property type="project" value="UniProtKB-SubCell"/>
</dbReference>
<evidence type="ECO:0000256" key="2">
    <source>
        <dbReference type="ARBA" id="ARBA00006939"/>
    </source>
</evidence>
<dbReference type="RefSeq" id="WP_013244716.1">
    <property type="nucleotide sequence ID" value="NC_019908.1"/>
</dbReference>
<evidence type="ECO:0000256" key="1">
    <source>
        <dbReference type="ARBA" id="ARBA00004651"/>
    </source>
</evidence>
<gene>
    <name evidence="9" type="ORF">BPP43_06245</name>
</gene>
<evidence type="ECO:0000256" key="4">
    <source>
        <dbReference type="ARBA" id="ARBA00022692"/>
    </source>
</evidence>
<keyword evidence="6 8" id="KW-1133">Transmembrane helix</keyword>
<dbReference type="PANTHER" id="PTHR11040">
    <property type="entry name" value="ZINC/IRON TRANSPORTER"/>
    <property type="match status" value="1"/>
</dbReference>
<organism evidence="9 10">
    <name type="scientific">Brachyspira pilosicoli P43/6/78</name>
    <dbReference type="NCBI Taxonomy" id="1042417"/>
    <lineage>
        <taxon>Bacteria</taxon>
        <taxon>Pseudomonadati</taxon>
        <taxon>Spirochaetota</taxon>
        <taxon>Spirochaetia</taxon>
        <taxon>Brachyspirales</taxon>
        <taxon>Brachyspiraceae</taxon>
        <taxon>Brachyspira</taxon>
    </lineage>
</organism>
<feature type="transmembrane region" description="Helical" evidence="8">
    <location>
        <begin position="245"/>
        <end position="267"/>
    </location>
</feature>
<protein>
    <submittedName>
        <fullName evidence="9">Zinc transporter ZupT</fullName>
    </submittedName>
</protein>
<feature type="transmembrane region" description="Helical" evidence="8">
    <location>
        <begin position="40"/>
        <end position="61"/>
    </location>
</feature>
<keyword evidence="5" id="KW-0862">Zinc</keyword>
<dbReference type="GO" id="GO:0005385">
    <property type="term" value="F:zinc ion transmembrane transporter activity"/>
    <property type="evidence" value="ECO:0007669"/>
    <property type="project" value="TreeGrafter"/>
</dbReference>
<sequence>MIENASPVVLALFGGGITFAFTALGAGLVFFFVSEIKPKLLATMYGFAGGVMTAASFWSLLAPSIELSENTNLPNWLIPVGGFLFGAFFIWVLDKSLPHMHIVNGHEETEGAKVKLSKSILLFLAITLHNIPEGLAVGVTFGAFSIGDSGVSFNAALALALGIGLQNFPEGAAVSLPLKSTGVSKSKSFLLGAISGIVEPIAAVIGAIAVTKLTLILPIALSFSAGAMIYVVIEELVPEAVAEEHNHFGVFGFIFGFAIMMVLDVALG</sequence>
<dbReference type="AlphaFoldDB" id="A0A3B6VKP3"/>
<evidence type="ECO:0000313" key="9">
    <source>
        <dbReference type="EMBL" id="AGA66491.1"/>
    </source>
</evidence>
<dbReference type="PANTHER" id="PTHR11040:SF211">
    <property type="entry name" value="ZINC TRANSPORTER ZIP11"/>
    <property type="match status" value="1"/>
</dbReference>
<keyword evidence="3" id="KW-1003">Cell membrane</keyword>
<dbReference type="EMBL" id="CP002873">
    <property type="protein sequence ID" value="AGA66491.1"/>
    <property type="molecule type" value="Genomic_DNA"/>
</dbReference>
<evidence type="ECO:0000256" key="6">
    <source>
        <dbReference type="ARBA" id="ARBA00022989"/>
    </source>
</evidence>
<evidence type="ECO:0000256" key="3">
    <source>
        <dbReference type="ARBA" id="ARBA00022475"/>
    </source>
</evidence>
<evidence type="ECO:0000256" key="5">
    <source>
        <dbReference type="ARBA" id="ARBA00022833"/>
    </source>
</evidence>
<dbReference type="KEGG" id="bpip:BPP43_06245"/>
<keyword evidence="7 8" id="KW-0472">Membrane</keyword>
<feature type="transmembrane region" description="Helical" evidence="8">
    <location>
        <begin position="120"/>
        <end position="144"/>
    </location>
</feature>
<dbReference type="GeneID" id="56440345"/>
<comment type="similarity">
    <text evidence="2">Belongs to the ZIP transporter (TC 2.A.5) family.</text>
</comment>
<evidence type="ECO:0000256" key="8">
    <source>
        <dbReference type="SAM" id="Phobius"/>
    </source>
</evidence>
<evidence type="ECO:0000256" key="7">
    <source>
        <dbReference type="ARBA" id="ARBA00023136"/>
    </source>
</evidence>
<dbReference type="Pfam" id="PF02535">
    <property type="entry name" value="Zip"/>
    <property type="match status" value="1"/>
</dbReference>
<accession>A0A3B6VKP3</accession>
<feature type="transmembrane region" description="Helical" evidence="8">
    <location>
        <begin position="215"/>
        <end position="233"/>
    </location>
</feature>
<keyword evidence="4 8" id="KW-0812">Transmembrane</keyword>
<feature type="transmembrane region" description="Helical" evidence="8">
    <location>
        <begin position="189"/>
        <end position="209"/>
    </location>
</feature>
<dbReference type="InterPro" id="IPR003689">
    <property type="entry name" value="ZIP"/>
</dbReference>
<feature type="transmembrane region" description="Helical" evidence="8">
    <location>
        <begin position="12"/>
        <end position="33"/>
    </location>
</feature>
<proteinExistence type="inferred from homology"/>